<protein>
    <recommendedName>
        <fullName evidence="4">Transposase</fullName>
    </recommendedName>
</protein>
<comment type="caution">
    <text evidence="2">The sequence shown here is derived from an EMBL/GenBank/DDBJ whole genome shotgun (WGS) entry which is preliminary data.</text>
</comment>
<proteinExistence type="predicted"/>
<name>A0ABX0E4K0_9ACTN</name>
<dbReference type="EMBL" id="JAAKZX010000119">
    <property type="protein sequence ID" value="NGO46201.1"/>
    <property type="molecule type" value="Genomic_DNA"/>
</dbReference>
<gene>
    <name evidence="2" type="ORF">G6048_30030</name>
</gene>
<feature type="region of interest" description="Disordered" evidence="1">
    <location>
        <begin position="25"/>
        <end position="49"/>
    </location>
</feature>
<sequence>MKTCRRFTTIRQEFEREIGFLSAHSERHAGRPAAKSSAKHALSAKQHMAKALSRHVGRCPECG</sequence>
<dbReference type="RefSeq" id="WP_165342747.1">
    <property type="nucleotide sequence ID" value="NZ_JAAKZX010000119.1"/>
</dbReference>
<organism evidence="2 3">
    <name type="scientific">Streptomyces ureilyticus</name>
    <dbReference type="NCBI Taxonomy" id="1775131"/>
    <lineage>
        <taxon>Bacteria</taxon>
        <taxon>Bacillati</taxon>
        <taxon>Actinomycetota</taxon>
        <taxon>Actinomycetes</taxon>
        <taxon>Kitasatosporales</taxon>
        <taxon>Streptomycetaceae</taxon>
        <taxon>Streptomyces</taxon>
    </lineage>
</organism>
<feature type="compositionally biased region" description="Low complexity" evidence="1">
    <location>
        <begin position="33"/>
        <end position="45"/>
    </location>
</feature>
<keyword evidence="3" id="KW-1185">Reference proteome</keyword>
<dbReference type="Proteomes" id="UP001518140">
    <property type="component" value="Unassembled WGS sequence"/>
</dbReference>
<evidence type="ECO:0000256" key="1">
    <source>
        <dbReference type="SAM" id="MobiDB-lite"/>
    </source>
</evidence>
<reference evidence="2 3" key="1">
    <citation type="submission" date="2020-02" db="EMBL/GenBank/DDBJ databases">
        <title>Whole-genome analyses of novel actinobacteria.</title>
        <authorList>
            <person name="Sahin N."/>
            <person name="Tokatli A."/>
        </authorList>
    </citation>
    <scope>NUCLEOTIDE SEQUENCE [LARGE SCALE GENOMIC DNA]</scope>
    <source>
        <strain evidence="2 3">YC419</strain>
    </source>
</reference>
<evidence type="ECO:0008006" key="4">
    <source>
        <dbReference type="Google" id="ProtNLM"/>
    </source>
</evidence>
<evidence type="ECO:0000313" key="2">
    <source>
        <dbReference type="EMBL" id="NGO46201.1"/>
    </source>
</evidence>
<evidence type="ECO:0000313" key="3">
    <source>
        <dbReference type="Proteomes" id="UP001518140"/>
    </source>
</evidence>
<accession>A0ABX0E4K0</accession>